<evidence type="ECO:0000313" key="6">
    <source>
        <dbReference type="EMBL" id="CAF0892677.1"/>
    </source>
</evidence>
<feature type="domain" description="EF-hand" evidence="4">
    <location>
        <begin position="68"/>
        <end position="103"/>
    </location>
</feature>
<dbReference type="InterPro" id="IPR011992">
    <property type="entry name" value="EF-hand-dom_pair"/>
</dbReference>
<dbReference type="InterPro" id="IPR002048">
    <property type="entry name" value="EF_hand_dom"/>
</dbReference>
<keyword evidence="1" id="KW-0479">Metal-binding</keyword>
<proteinExistence type="predicted"/>
<evidence type="ECO:0000259" key="4">
    <source>
        <dbReference type="PROSITE" id="PS50222"/>
    </source>
</evidence>
<dbReference type="PANTHER" id="PTHR23055:SF69">
    <property type="entry name" value="NEURONAL CALCIUM SENSOR 2"/>
    <property type="match status" value="1"/>
</dbReference>
<name>A0A813Z0F1_9BILA</name>
<gene>
    <name evidence="6" type="ORF">SEV965_LOCUS5219</name>
    <name evidence="5" type="ORF">ZHD862_LOCUS1239</name>
</gene>
<keyword evidence="3" id="KW-0106">Calcium</keyword>
<dbReference type="PROSITE" id="PS50222">
    <property type="entry name" value="EF_HAND_2"/>
    <property type="match status" value="1"/>
</dbReference>
<sequence>MGQKSAKQHKKDLTHLSEDEIDRLTKNTTYSKQQIQDWHQGFLRDCPNGKLDKKKFFEVYKKFYPEGKAEKFCAQVFKTFDSDDNGYIDFVEFLIAVNITSHGLYSK</sequence>
<dbReference type="SUPFAM" id="SSF47473">
    <property type="entry name" value="EF-hand"/>
    <property type="match status" value="1"/>
</dbReference>
<dbReference type="AlphaFoldDB" id="A0A813Z0F1"/>
<reference evidence="6" key="1">
    <citation type="submission" date="2021-02" db="EMBL/GenBank/DDBJ databases">
        <authorList>
            <person name="Nowell W R."/>
        </authorList>
    </citation>
    <scope>NUCLEOTIDE SEQUENCE</scope>
</reference>
<evidence type="ECO:0000256" key="1">
    <source>
        <dbReference type="ARBA" id="ARBA00022723"/>
    </source>
</evidence>
<comment type="caution">
    <text evidence="6">The sequence shown here is derived from an EMBL/GenBank/DDBJ whole genome shotgun (WGS) entry which is preliminary data.</text>
</comment>
<dbReference type="InterPro" id="IPR018247">
    <property type="entry name" value="EF_Hand_1_Ca_BS"/>
</dbReference>
<dbReference type="EMBL" id="CAJNOT010000021">
    <property type="protein sequence ID" value="CAF0778260.1"/>
    <property type="molecule type" value="Genomic_DNA"/>
</dbReference>
<evidence type="ECO:0000313" key="5">
    <source>
        <dbReference type="EMBL" id="CAF0778260.1"/>
    </source>
</evidence>
<dbReference type="PROSITE" id="PS00018">
    <property type="entry name" value="EF_HAND_1"/>
    <property type="match status" value="1"/>
</dbReference>
<protein>
    <recommendedName>
        <fullName evidence="4">EF-hand domain-containing protein</fullName>
    </recommendedName>
</protein>
<dbReference type="GO" id="GO:0005509">
    <property type="term" value="F:calcium ion binding"/>
    <property type="evidence" value="ECO:0007669"/>
    <property type="project" value="InterPro"/>
</dbReference>
<dbReference type="PRINTS" id="PR00450">
    <property type="entry name" value="RECOVERIN"/>
</dbReference>
<dbReference type="Proteomes" id="UP000663889">
    <property type="component" value="Unassembled WGS sequence"/>
</dbReference>
<evidence type="ECO:0000256" key="2">
    <source>
        <dbReference type="ARBA" id="ARBA00022737"/>
    </source>
</evidence>
<dbReference type="EMBL" id="CAJNOU010000157">
    <property type="protein sequence ID" value="CAF0892677.1"/>
    <property type="molecule type" value="Genomic_DNA"/>
</dbReference>
<dbReference type="PANTHER" id="PTHR23055">
    <property type="entry name" value="CALCIUM BINDING PROTEINS"/>
    <property type="match status" value="1"/>
</dbReference>
<keyword evidence="2" id="KW-0677">Repeat</keyword>
<evidence type="ECO:0000313" key="7">
    <source>
        <dbReference type="Proteomes" id="UP000663889"/>
    </source>
</evidence>
<organism evidence="6 7">
    <name type="scientific">Rotaria sordida</name>
    <dbReference type="NCBI Taxonomy" id="392033"/>
    <lineage>
        <taxon>Eukaryota</taxon>
        <taxon>Metazoa</taxon>
        <taxon>Spiralia</taxon>
        <taxon>Gnathifera</taxon>
        <taxon>Rotifera</taxon>
        <taxon>Eurotatoria</taxon>
        <taxon>Bdelloidea</taxon>
        <taxon>Philodinida</taxon>
        <taxon>Philodinidae</taxon>
        <taxon>Rotaria</taxon>
    </lineage>
</organism>
<evidence type="ECO:0000256" key="3">
    <source>
        <dbReference type="ARBA" id="ARBA00022837"/>
    </source>
</evidence>
<accession>A0A813Z0F1</accession>
<dbReference type="InterPro" id="IPR028846">
    <property type="entry name" value="Recoverin"/>
</dbReference>
<dbReference type="Gene3D" id="1.10.238.10">
    <property type="entry name" value="EF-hand"/>
    <property type="match status" value="1"/>
</dbReference>
<dbReference type="Pfam" id="PF13405">
    <property type="entry name" value="EF-hand_6"/>
    <property type="match status" value="1"/>
</dbReference>
<dbReference type="Proteomes" id="UP000663864">
    <property type="component" value="Unassembled WGS sequence"/>
</dbReference>